<evidence type="ECO:0000256" key="2">
    <source>
        <dbReference type="ARBA" id="ARBA00022481"/>
    </source>
</evidence>
<feature type="transmembrane region" description="Helical" evidence="4">
    <location>
        <begin position="7"/>
        <end position="28"/>
    </location>
</feature>
<protein>
    <submittedName>
        <fullName evidence="5">Pilin</fullName>
    </submittedName>
</protein>
<dbReference type="NCBIfam" id="TIGR02532">
    <property type="entry name" value="IV_pilin_GFxxxE"/>
    <property type="match status" value="1"/>
</dbReference>
<evidence type="ECO:0000313" key="5">
    <source>
        <dbReference type="EMBL" id="URL59425.1"/>
    </source>
</evidence>
<keyword evidence="3" id="KW-0281">Fimbrium</keyword>
<dbReference type="InterPro" id="IPR001082">
    <property type="entry name" value="Pilin"/>
</dbReference>
<evidence type="ECO:0000313" key="6">
    <source>
        <dbReference type="Proteomes" id="UP001056681"/>
    </source>
</evidence>
<evidence type="ECO:0000256" key="1">
    <source>
        <dbReference type="ARBA" id="ARBA00005233"/>
    </source>
</evidence>
<dbReference type="PANTHER" id="PTHR30093:SF34">
    <property type="entry name" value="PREPILIN PEPTIDASE-DEPENDENT PROTEIN D"/>
    <property type="match status" value="1"/>
</dbReference>
<dbReference type="PROSITE" id="PS00409">
    <property type="entry name" value="PROKAR_NTER_METHYL"/>
    <property type="match status" value="1"/>
</dbReference>
<dbReference type="SUPFAM" id="SSF54523">
    <property type="entry name" value="Pili subunits"/>
    <property type="match status" value="1"/>
</dbReference>
<evidence type="ECO:0000256" key="4">
    <source>
        <dbReference type="SAM" id="Phobius"/>
    </source>
</evidence>
<dbReference type="PANTHER" id="PTHR30093">
    <property type="entry name" value="GENERAL SECRETION PATHWAY PROTEIN G"/>
    <property type="match status" value="1"/>
</dbReference>
<dbReference type="Gene3D" id="3.30.700.10">
    <property type="entry name" value="Glycoprotein, Type 4 Pilin"/>
    <property type="match status" value="1"/>
</dbReference>
<dbReference type="Proteomes" id="UP001056681">
    <property type="component" value="Chromosome"/>
</dbReference>
<dbReference type="InterPro" id="IPR012902">
    <property type="entry name" value="N_methyl_site"/>
</dbReference>
<keyword evidence="4" id="KW-0812">Transmembrane</keyword>
<organism evidence="5 6">
    <name type="scientific">Luteibacter flocculans</name>
    <dbReference type="NCBI Taxonomy" id="2780091"/>
    <lineage>
        <taxon>Bacteria</taxon>
        <taxon>Pseudomonadati</taxon>
        <taxon>Pseudomonadota</taxon>
        <taxon>Gammaproteobacteria</taxon>
        <taxon>Lysobacterales</taxon>
        <taxon>Rhodanobacteraceae</taxon>
        <taxon>Luteibacter</taxon>
    </lineage>
</organism>
<evidence type="ECO:0000256" key="3">
    <source>
        <dbReference type="RuleBase" id="RU000389"/>
    </source>
</evidence>
<gene>
    <name evidence="5" type="ORF">IM816_04765</name>
</gene>
<dbReference type="RefSeq" id="WP_250339984.1">
    <property type="nucleotide sequence ID" value="NZ_CP063231.1"/>
</dbReference>
<keyword evidence="2" id="KW-0488">Methylation</keyword>
<dbReference type="Pfam" id="PF07963">
    <property type="entry name" value="N_methyl"/>
    <property type="match status" value="1"/>
</dbReference>
<proteinExistence type="inferred from homology"/>
<sequence>MKTMQKGFTLIELMIVVAIIAILAAIAIPQYQDYTKRAKVSEGLVLADAAKLAVSETYQAKGAWPKDEAAAGYQTAKSTFVSSVGIANGVITVTYRNIKDANIDNKTVILTPTATQGSIQWDCNGAAGLGGTSGTIGSKFVPANCRK</sequence>
<dbReference type="Pfam" id="PF00114">
    <property type="entry name" value="Pilin"/>
    <property type="match status" value="1"/>
</dbReference>
<keyword evidence="4" id="KW-1133">Transmembrane helix</keyword>
<comment type="similarity">
    <text evidence="1 3">Belongs to the N-Me-Phe pilin family.</text>
</comment>
<keyword evidence="6" id="KW-1185">Reference proteome</keyword>
<name>A0ABY4T5E5_9GAMM</name>
<keyword evidence="4" id="KW-0472">Membrane</keyword>
<dbReference type="EMBL" id="CP063231">
    <property type="protein sequence ID" value="URL59425.1"/>
    <property type="molecule type" value="Genomic_DNA"/>
</dbReference>
<accession>A0ABY4T5E5</accession>
<dbReference type="InterPro" id="IPR045584">
    <property type="entry name" value="Pilin-like"/>
</dbReference>
<reference evidence="5" key="1">
    <citation type="submission" date="2020-10" db="EMBL/GenBank/DDBJ databases">
        <title>Whole-genome sequence of Luteibacter sp. EIF3.</title>
        <authorList>
            <person name="Friedrich I."/>
            <person name="Hertel R."/>
            <person name="Daniel R."/>
        </authorList>
    </citation>
    <scope>NUCLEOTIDE SEQUENCE</scope>
    <source>
        <strain evidence="5">EIF3</strain>
    </source>
</reference>